<evidence type="ECO:0000256" key="1">
    <source>
        <dbReference type="ARBA" id="ARBA00001864"/>
    </source>
</evidence>
<comment type="subunit">
    <text evidence="4">Homodimer.</text>
</comment>
<organism evidence="5 6">
    <name type="scientific">Desulfobulbus propionicus (strain ATCC 33891 / DSM 2032 / VKM B-1956 / 1pr3)</name>
    <dbReference type="NCBI Taxonomy" id="577650"/>
    <lineage>
        <taxon>Bacteria</taxon>
        <taxon>Pseudomonadati</taxon>
        <taxon>Thermodesulfobacteriota</taxon>
        <taxon>Desulfobulbia</taxon>
        <taxon>Desulfobulbales</taxon>
        <taxon>Desulfobulbaceae</taxon>
        <taxon>Desulfobulbus</taxon>
    </lineage>
</organism>
<keyword evidence="3 4" id="KW-0704">Schiff base</keyword>
<feature type="binding site" evidence="4">
    <location>
        <position position="212"/>
    </location>
    <ligand>
        <name>3-dehydroquinate</name>
        <dbReference type="ChEBI" id="CHEBI:32364"/>
    </ligand>
</feature>
<keyword evidence="6" id="KW-1185">Reference proteome</keyword>
<dbReference type="EC" id="4.2.1.10" evidence="4"/>
<dbReference type="GO" id="GO:0046279">
    <property type="term" value="P:3,4-dihydroxybenzoate biosynthetic process"/>
    <property type="evidence" value="ECO:0007669"/>
    <property type="project" value="TreeGrafter"/>
</dbReference>
<dbReference type="HAMAP" id="MF_00214">
    <property type="entry name" value="AroD"/>
    <property type="match status" value="1"/>
</dbReference>
<feature type="binding site" evidence="4">
    <location>
        <begin position="36"/>
        <end position="38"/>
    </location>
    <ligand>
        <name>3-dehydroquinate</name>
        <dbReference type="ChEBI" id="CHEBI:32364"/>
    </ligand>
</feature>
<dbReference type="Pfam" id="PF01487">
    <property type="entry name" value="DHquinase_I"/>
    <property type="match status" value="1"/>
</dbReference>
<comment type="function">
    <text evidence="4">Involved in the third step of the chorismate pathway, which leads to the biosynthesis of aromatic amino acids. Catalyzes the cis-dehydration of 3-dehydroquinate (DHQ) and introduces the first double bond of the aromatic ring to yield 3-dehydroshikimate.</text>
</comment>
<dbReference type="InterPro" id="IPR050146">
    <property type="entry name" value="Type-I_3-dehydroquinase"/>
</dbReference>
<feature type="binding site" evidence="4">
    <location>
        <position position="216"/>
    </location>
    <ligand>
        <name>3-dehydroquinate</name>
        <dbReference type="ChEBI" id="CHEBI:32364"/>
    </ligand>
</feature>
<dbReference type="CDD" id="cd00502">
    <property type="entry name" value="DHQase_I"/>
    <property type="match status" value="1"/>
</dbReference>
<evidence type="ECO:0000313" key="5">
    <source>
        <dbReference type="EMBL" id="ADW16475.1"/>
    </source>
</evidence>
<evidence type="ECO:0000256" key="3">
    <source>
        <dbReference type="ARBA" id="ARBA00023270"/>
    </source>
</evidence>
<comment type="pathway">
    <text evidence="4">Metabolic intermediate biosynthesis; chorismate biosynthesis; chorismate from D-erythrose 4-phosphate and phosphoenolpyruvate: step 3/7.</text>
</comment>
<accession>A0A7U3YJC8</accession>
<evidence type="ECO:0000256" key="2">
    <source>
        <dbReference type="ARBA" id="ARBA00023239"/>
    </source>
</evidence>
<dbReference type="FunFam" id="3.20.20.70:FF:000047">
    <property type="entry name" value="3-dehydroquinate dehydratase"/>
    <property type="match status" value="1"/>
</dbReference>
<comment type="similarity">
    <text evidence="4">Belongs to the type-I 3-dehydroquinase family.</text>
</comment>
<keyword evidence="4" id="KW-0028">Amino-acid biosynthesis</keyword>
<dbReference type="InterPro" id="IPR001381">
    <property type="entry name" value="DHquinase_I"/>
</dbReference>
<dbReference type="SUPFAM" id="SSF51569">
    <property type="entry name" value="Aldolase"/>
    <property type="match status" value="1"/>
</dbReference>
<dbReference type="Gene3D" id="3.20.20.70">
    <property type="entry name" value="Aldolase class I"/>
    <property type="match status" value="1"/>
</dbReference>
<feature type="binding site" evidence="4">
    <location>
        <position position="12"/>
    </location>
    <ligand>
        <name>3-dehydroquinate</name>
        <dbReference type="ChEBI" id="CHEBI:32364"/>
    </ligand>
</feature>
<dbReference type="NCBIfam" id="TIGR01093">
    <property type="entry name" value="aroD"/>
    <property type="match status" value="1"/>
</dbReference>
<dbReference type="Proteomes" id="UP000006365">
    <property type="component" value="Chromosome"/>
</dbReference>
<evidence type="ECO:0000313" key="6">
    <source>
        <dbReference type="Proteomes" id="UP000006365"/>
    </source>
</evidence>
<name>A0A7U3YJC8_DESPD</name>
<dbReference type="KEGG" id="dpr:Despr_0291"/>
<keyword evidence="4" id="KW-0057">Aromatic amino acid biosynthesis</keyword>
<dbReference type="GO" id="GO:0003855">
    <property type="term" value="F:3-dehydroquinate dehydratase activity"/>
    <property type="evidence" value="ECO:0007669"/>
    <property type="project" value="UniProtKB-UniRule"/>
</dbReference>
<dbReference type="InterPro" id="IPR013785">
    <property type="entry name" value="Aldolase_TIM"/>
</dbReference>
<dbReference type="EMBL" id="CP002364">
    <property type="protein sequence ID" value="ADW16475.1"/>
    <property type="molecule type" value="Genomic_DNA"/>
</dbReference>
<dbReference type="PANTHER" id="PTHR43699:SF1">
    <property type="entry name" value="3-DEHYDROQUINATE DEHYDRATASE"/>
    <property type="match status" value="1"/>
</dbReference>
<reference evidence="5 6" key="1">
    <citation type="journal article" date="2011" name="Stand. Genomic Sci.">
        <title>Complete genome sequence of Desulfobulbus propionicus type strain (1pr3).</title>
        <authorList>
            <person name="Pagani I."/>
            <person name="Lapidus A."/>
            <person name="Nolan M."/>
            <person name="Lucas S."/>
            <person name="Hammon N."/>
            <person name="Deshpande S."/>
            <person name="Cheng J.F."/>
            <person name="Chertkov O."/>
            <person name="Davenport K."/>
            <person name="Tapia R."/>
            <person name="Han C."/>
            <person name="Goodwin L."/>
            <person name="Pitluck S."/>
            <person name="Liolios K."/>
            <person name="Mavromatis K."/>
            <person name="Ivanova N."/>
            <person name="Mikhailova N."/>
            <person name="Pati A."/>
            <person name="Chen A."/>
            <person name="Palaniappan K."/>
            <person name="Land M."/>
            <person name="Hauser L."/>
            <person name="Chang Y.J."/>
            <person name="Jeffries C.D."/>
            <person name="Detter J.C."/>
            <person name="Brambilla E."/>
            <person name="Kannan K.P."/>
            <person name="Djao O.D."/>
            <person name="Rohde M."/>
            <person name="Pukall R."/>
            <person name="Spring S."/>
            <person name="Goker M."/>
            <person name="Sikorski J."/>
            <person name="Woyke T."/>
            <person name="Bristow J."/>
            <person name="Eisen J.A."/>
            <person name="Markowitz V."/>
            <person name="Hugenholtz P."/>
            <person name="Kyrpides N.C."/>
            <person name="Klenk H.P."/>
        </authorList>
    </citation>
    <scope>NUCLEOTIDE SEQUENCE [LARGE SCALE GENOMIC DNA]</scope>
    <source>
        <strain evidence="6">ATCC 33891 / DSM 2032 / 1pr3</strain>
    </source>
</reference>
<dbReference type="GO" id="GO:0008652">
    <property type="term" value="P:amino acid biosynthetic process"/>
    <property type="evidence" value="ECO:0007669"/>
    <property type="project" value="UniProtKB-KW"/>
</dbReference>
<dbReference type="AlphaFoldDB" id="A0A7U3YJC8"/>
<evidence type="ECO:0000256" key="4">
    <source>
        <dbReference type="HAMAP-Rule" id="MF_00214"/>
    </source>
</evidence>
<gene>
    <name evidence="4" type="primary">aroD</name>
    <name evidence="5" type="ordered locus">Despr_0291</name>
</gene>
<feature type="binding site" evidence="4">
    <location>
        <position position="63"/>
    </location>
    <ligand>
        <name>3-dehydroquinate</name>
        <dbReference type="ChEBI" id="CHEBI:32364"/>
    </ligand>
</feature>
<proteinExistence type="inferred from homology"/>
<dbReference type="GO" id="GO:0009073">
    <property type="term" value="P:aromatic amino acid family biosynthetic process"/>
    <property type="evidence" value="ECO:0007669"/>
    <property type="project" value="UniProtKB-KW"/>
</dbReference>
<feature type="active site" description="Schiff-base intermediate with substrate" evidence="4">
    <location>
        <position position="150"/>
    </location>
</feature>
<protein>
    <recommendedName>
        <fullName evidence="4">3-dehydroquinate dehydratase</fullName>
        <shortName evidence="4">3-dehydroquinase</shortName>
        <ecNumber evidence="4">4.2.1.10</ecNumber>
    </recommendedName>
    <alternativeName>
        <fullName evidence="4">Type I DHQase</fullName>
    </alternativeName>
    <alternativeName>
        <fullName evidence="4">Type I dehydroquinase</fullName>
        <shortName evidence="4">DHQ1</shortName>
    </alternativeName>
</protein>
<sequence length="233" mass="25001">MTMTAQGLICVSVASEDKHHILSAVTPVLPLVDVVEIRLDGMRDPQCGQCIAALDKPVLATNRPAWEGGQWTGSEEERVNLLCAALRWGARYVDVELATASELQAQIIQEAHRHQAKVIVSSHDFDGTPDAAQLHATLQQMMASGADIGKIVTTAVSAAEVLRVLALQQDALAHDFPLCAFAMGRAGTISRFATLFLGGFMTYAALSEAQATAPGQLTVDNLHRLLSLLDHRP</sequence>
<dbReference type="PANTHER" id="PTHR43699">
    <property type="entry name" value="3-DEHYDROQUINATE DEHYDRATASE"/>
    <property type="match status" value="1"/>
</dbReference>
<dbReference type="UniPathway" id="UPA00053">
    <property type="reaction ID" value="UER00086"/>
</dbReference>
<feature type="active site" description="Proton donor/acceptor" evidence="4">
    <location>
        <position position="123"/>
    </location>
</feature>
<keyword evidence="2 4" id="KW-0456">Lyase</keyword>
<feature type="binding site" evidence="4">
    <location>
        <position position="191"/>
    </location>
    <ligand>
        <name>3-dehydroquinate</name>
        <dbReference type="ChEBI" id="CHEBI:32364"/>
    </ligand>
</feature>
<dbReference type="RefSeq" id="WP_015723023.1">
    <property type="nucleotide sequence ID" value="NC_014972.1"/>
</dbReference>
<dbReference type="GO" id="GO:0009423">
    <property type="term" value="P:chorismate biosynthetic process"/>
    <property type="evidence" value="ECO:0007669"/>
    <property type="project" value="UniProtKB-UniRule"/>
</dbReference>
<comment type="catalytic activity">
    <reaction evidence="1 4">
        <text>3-dehydroquinate = 3-dehydroshikimate + H2O</text>
        <dbReference type="Rhea" id="RHEA:21096"/>
        <dbReference type="ChEBI" id="CHEBI:15377"/>
        <dbReference type="ChEBI" id="CHEBI:16630"/>
        <dbReference type="ChEBI" id="CHEBI:32364"/>
        <dbReference type="EC" id="4.2.1.10"/>
    </reaction>
</comment>